<dbReference type="Gene3D" id="3.10.20.90">
    <property type="entry name" value="Phosphatidylinositol 3-kinase Catalytic Subunit, Chain A, domain 1"/>
    <property type="match status" value="1"/>
</dbReference>
<dbReference type="SUPFAM" id="SSF54236">
    <property type="entry name" value="Ubiquitin-like"/>
    <property type="match status" value="1"/>
</dbReference>
<gene>
    <name evidence="2" type="ORF">GL50803_0023300</name>
</gene>
<dbReference type="Proteomes" id="UP000001548">
    <property type="component" value="Unassembled WGS sequence"/>
</dbReference>
<feature type="domain" description="Ubiquitin-like" evidence="1">
    <location>
        <begin position="15"/>
        <end position="72"/>
    </location>
</feature>
<dbReference type="InParanoid" id="A0A644F2V5"/>
<dbReference type="AlphaFoldDB" id="A0A644F2V5"/>
<evidence type="ECO:0000313" key="2">
    <source>
        <dbReference type="EMBL" id="KAE8302953.1"/>
    </source>
</evidence>
<dbReference type="Pfam" id="PF00240">
    <property type="entry name" value="ubiquitin"/>
    <property type="match status" value="1"/>
</dbReference>
<dbReference type="InterPro" id="IPR029071">
    <property type="entry name" value="Ubiquitin-like_domsf"/>
</dbReference>
<sequence length="76" mass="8936">MWVFATDDNAVKAAVDVDPNHTIFELKTMLQRFYCCEPEFMVLTYNGYELEREMTIHECGITDRSQVYVHTRLISV</sequence>
<evidence type="ECO:0000313" key="3">
    <source>
        <dbReference type="Proteomes" id="UP000001548"/>
    </source>
</evidence>
<organism evidence="2 3">
    <name type="scientific">Giardia intestinalis (strain ATCC 50803 / WB clone C6)</name>
    <name type="common">Giardia lamblia</name>
    <dbReference type="NCBI Taxonomy" id="184922"/>
    <lineage>
        <taxon>Eukaryota</taxon>
        <taxon>Metamonada</taxon>
        <taxon>Diplomonadida</taxon>
        <taxon>Hexamitidae</taxon>
        <taxon>Giardiinae</taxon>
        <taxon>Giardia</taxon>
    </lineage>
</organism>
<name>A0A644F2V5_GIAIC</name>
<evidence type="ECO:0000259" key="1">
    <source>
        <dbReference type="PROSITE" id="PS50053"/>
    </source>
</evidence>
<protein>
    <submittedName>
        <fullName evidence="2">Ubiquitin family protein</fullName>
    </submittedName>
</protein>
<comment type="caution">
    <text evidence="2">The sequence shown here is derived from an EMBL/GenBank/DDBJ whole genome shotgun (WGS) entry which is preliminary data.</text>
</comment>
<dbReference type="InterPro" id="IPR000626">
    <property type="entry name" value="Ubiquitin-like_dom"/>
</dbReference>
<dbReference type="PROSITE" id="PS50053">
    <property type="entry name" value="UBIQUITIN_2"/>
    <property type="match status" value="1"/>
</dbReference>
<reference evidence="2 3" key="1">
    <citation type="journal article" date="2007" name="Science">
        <title>Genomic minimalism in the early diverging intestinal parasite Giardia lamblia.</title>
        <authorList>
            <person name="Morrison H.G."/>
            <person name="McArthur A.G."/>
            <person name="Gillin F.D."/>
            <person name="Aley S.B."/>
            <person name="Adam R.D."/>
            <person name="Olsen G.J."/>
            <person name="Best A.A."/>
            <person name="Cande W.Z."/>
            <person name="Chen F."/>
            <person name="Cipriano M.J."/>
            <person name="Davids B.J."/>
            <person name="Dawson S.C."/>
            <person name="Elmendorf H.G."/>
            <person name="Hehl A.B."/>
            <person name="Holder M.E."/>
            <person name="Huse S.M."/>
            <person name="Kim U.U."/>
            <person name="Lasek-Nesselquist E."/>
            <person name="Manning G."/>
            <person name="Nigam A."/>
            <person name="Nixon J.E."/>
            <person name="Palm D."/>
            <person name="Passamaneck N.E."/>
            <person name="Prabhu A."/>
            <person name="Reich C.I."/>
            <person name="Reiner D.S."/>
            <person name="Samuelson J."/>
            <person name="Svard S.G."/>
            <person name="Sogin M.L."/>
        </authorList>
    </citation>
    <scope>NUCLEOTIDE SEQUENCE [LARGE SCALE GENOMIC DNA]</scope>
    <source>
        <strain evidence="2 3">WB C6</strain>
    </source>
</reference>
<accession>A0A644F2V5</accession>
<dbReference type="EMBL" id="AACB03000003">
    <property type="protein sequence ID" value="KAE8302953.1"/>
    <property type="molecule type" value="Genomic_DNA"/>
</dbReference>
<proteinExistence type="predicted"/>
<dbReference type="CDD" id="cd17039">
    <property type="entry name" value="Ubl_ubiquitin_like"/>
    <property type="match status" value="1"/>
</dbReference>
<dbReference type="SMART" id="SM00213">
    <property type="entry name" value="UBQ"/>
    <property type="match status" value="1"/>
</dbReference>
<keyword evidence="3" id="KW-1185">Reference proteome</keyword>